<dbReference type="PANTHER" id="PTHR43776:SF7">
    <property type="entry name" value="D,D-DIPEPTIDE TRANSPORT ATP-BINDING PROTEIN DDPF-RELATED"/>
    <property type="match status" value="1"/>
</dbReference>
<dbReference type="RefSeq" id="WP_377168538.1">
    <property type="nucleotide sequence ID" value="NZ_JBHTJC010000001.1"/>
</dbReference>
<dbReference type="Pfam" id="PF00005">
    <property type="entry name" value="ABC_tran"/>
    <property type="match status" value="1"/>
</dbReference>
<comment type="subcellular location">
    <subcellularLocation>
        <location evidence="1">Cell inner membrane</location>
        <topology evidence="1">Peripheral membrane protein</topology>
    </subcellularLocation>
</comment>
<keyword evidence="4" id="KW-0547">Nucleotide-binding</keyword>
<dbReference type="InterPro" id="IPR013563">
    <property type="entry name" value="Oligopep_ABC_C"/>
</dbReference>
<dbReference type="InterPro" id="IPR017871">
    <property type="entry name" value="ABC_transporter-like_CS"/>
</dbReference>
<dbReference type="Proteomes" id="UP001607157">
    <property type="component" value="Unassembled WGS sequence"/>
</dbReference>
<dbReference type="Pfam" id="PF08352">
    <property type="entry name" value="oligo_HPY"/>
    <property type="match status" value="1"/>
</dbReference>
<protein>
    <submittedName>
        <fullName evidence="7">ABC transporter ATP-binding protein</fullName>
    </submittedName>
</protein>
<dbReference type="GO" id="GO:0005524">
    <property type="term" value="F:ATP binding"/>
    <property type="evidence" value="ECO:0007669"/>
    <property type="project" value="UniProtKB-KW"/>
</dbReference>
<dbReference type="InterPro" id="IPR027417">
    <property type="entry name" value="P-loop_NTPase"/>
</dbReference>
<evidence type="ECO:0000256" key="5">
    <source>
        <dbReference type="ARBA" id="ARBA00022840"/>
    </source>
</evidence>
<evidence type="ECO:0000259" key="6">
    <source>
        <dbReference type="PROSITE" id="PS50893"/>
    </source>
</evidence>
<dbReference type="EMBL" id="JBIHMM010000001">
    <property type="protein sequence ID" value="MFH0253002.1"/>
    <property type="molecule type" value="Genomic_DNA"/>
</dbReference>
<dbReference type="SMART" id="SM00382">
    <property type="entry name" value="AAA"/>
    <property type="match status" value="1"/>
</dbReference>
<evidence type="ECO:0000256" key="4">
    <source>
        <dbReference type="ARBA" id="ARBA00022741"/>
    </source>
</evidence>
<dbReference type="PANTHER" id="PTHR43776">
    <property type="entry name" value="TRANSPORT ATP-BINDING PROTEIN"/>
    <property type="match status" value="1"/>
</dbReference>
<keyword evidence="8" id="KW-1185">Reference proteome</keyword>
<dbReference type="PROSITE" id="PS00211">
    <property type="entry name" value="ABC_TRANSPORTER_1"/>
    <property type="match status" value="1"/>
</dbReference>
<name>A0ABW7I4X9_9RHOB</name>
<dbReference type="SUPFAM" id="SSF52540">
    <property type="entry name" value="P-loop containing nucleoside triphosphate hydrolases"/>
    <property type="match status" value="1"/>
</dbReference>
<evidence type="ECO:0000256" key="2">
    <source>
        <dbReference type="ARBA" id="ARBA00005417"/>
    </source>
</evidence>
<gene>
    <name evidence="7" type="ORF">ACGRVM_03805</name>
</gene>
<dbReference type="InterPro" id="IPR003593">
    <property type="entry name" value="AAA+_ATPase"/>
</dbReference>
<evidence type="ECO:0000256" key="3">
    <source>
        <dbReference type="ARBA" id="ARBA00022448"/>
    </source>
</evidence>
<dbReference type="Gene3D" id="3.40.50.300">
    <property type="entry name" value="P-loop containing nucleotide triphosphate hydrolases"/>
    <property type="match status" value="1"/>
</dbReference>
<dbReference type="InterPro" id="IPR050319">
    <property type="entry name" value="ABC_transp_ATP-bind"/>
</dbReference>
<dbReference type="NCBIfam" id="TIGR01727">
    <property type="entry name" value="oligo_HPY"/>
    <property type="match status" value="1"/>
</dbReference>
<evidence type="ECO:0000313" key="7">
    <source>
        <dbReference type="EMBL" id="MFH0253002.1"/>
    </source>
</evidence>
<sequence>MSALLEVEDLVIRYPAMGRMRAALTRQPREFDAVAGVSFAIEAGQTLGLVGESGSGKSTVARTLMGLKRADAGRIRFDGRDITDASAADYTRLRREIAMMWQDPTGSLSPRLTVGSLVTEPLRIHGKQADMNAEAKRLLEMVGLPEHFAGRFPHQLSGGQARRVGVARALALDPRLIIADEPTAGLDMSVQAEVLNLLAEMQGRLGIAILVITHNLNVVRHITDRMAIMYLGRFVEVGPTERIFRAPCHPYTEALLSANPEPDPDAARTRITLPGEMPSPRNRPAGCEFHTRCPRAKTLCKQNAPRCEAHTGGHEFTCHFPICGK</sequence>
<dbReference type="CDD" id="cd03257">
    <property type="entry name" value="ABC_NikE_OppD_transporters"/>
    <property type="match status" value="1"/>
</dbReference>
<evidence type="ECO:0000313" key="8">
    <source>
        <dbReference type="Proteomes" id="UP001607157"/>
    </source>
</evidence>
<organism evidence="7 8">
    <name type="scientific">Roseovarius aquimarinus</name>
    <dbReference type="NCBI Taxonomy" id="1229156"/>
    <lineage>
        <taxon>Bacteria</taxon>
        <taxon>Pseudomonadati</taxon>
        <taxon>Pseudomonadota</taxon>
        <taxon>Alphaproteobacteria</taxon>
        <taxon>Rhodobacterales</taxon>
        <taxon>Roseobacteraceae</taxon>
        <taxon>Roseovarius</taxon>
    </lineage>
</organism>
<keyword evidence="5 7" id="KW-0067">ATP-binding</keyword>
<proteinExistence type="inferred from homology"/>
<feature type="domain" description="ABC transporter" evidence="6">
    <location>
        <begin position="5"/>
        <end position="256"/>
    </location>
</feature>
<comment type="similarity">
    <text evidence="2">Belongs to the ABC transporter superfamily.</text>
</comment>
<dbReference type="InterPro" id="IPR003439">
    <property type="entry name" value="ABC_transporter-like_ATP-bd"/>
</dbReference>
<dbReference type="PROSITE" id="PS50893">
    <property type="entry name" value="ABC_TRANSPORTER_2"/>
    <property type="match status" value="1"/>
</dbReference>
<keyword evidence="3" id="KW-0813">Transport</keyword>
<accession>A0ABW7I4X9</accession>
<reference evidence="7 8" key="1">
    <citation type="submission" date="2024-10" db="EMBL/GenBank/DDBJ databases">
        <authorList>
            <person name="Yang X.-N."/>
        </authorList>
    </citation>
    <scope>NUCLEOTIDE SEQUENCE [LARGE SCALE GENOMIC DNA]</scope>
    <source>
        <strain evidence="7 8">CAU 1059</strain>
    </source>
</reference>
<evidence type="ECO:0000256" key="1">
    <source>
        <dbReference type="ARBA" id="ARBA00004417"/>
    </source>
</evidence>
<comment type="caution">
    <text evidence="7">The sequence shown here is derived from an EMBL/GenBank/DDBJ whole genome shotgun (WGS) entry which is preliminary data.</text>
</comment>